<accession>K9AE47</accession>
<comment type="caution">
    <text evidence="1">The sequence shown here is derived from an EMBL/GenBank/DDBJ whole genome shotgun (WGS) entry which is preliminary data.</text>
</comment>
<dbReference type="AlphaFoldDB" id="K9AE47"/>
<keyword evidence="2" id="KW-1185">Reference proteome</keyword>
<dbReference type="PATRIC" id="fig|1229783.3.peg.2186"/>
<reference evidence="1 2" key="1">
    <citation type="journal article" date="2013" name="Genome Announc.">
        <title>Genome Sequence of Staphylococcus massiliensis Strain S46, Isolated from the Surface of Healthy Human Skin.</title>
        <authorList>
            <person name="Srivastav R."/>
            <person name="Singh A."/>
            <person name="Jangir P.K."/>
            <person name="Kumari C."/>
            <person name="Muduli S."/>
            <person name="Sharma R."/>
        </authorList>
    </citation>
    <scope>NUCLEOTIDE SEQUENCE [LARGE SCALE GENOMIC DNA]</scope>
    <source>
        <strain evidence="1 2">S46</strain>
    </source>
</reference>
<dbReference type="eggNOG" id="COG0526">
    <property type="taxonomic scope" value="Bacteria"/>
</dbReference>
<dbReference type="STRING" id="1229783.C273_11021"/>
<evidence type="ECO:0008006" key="3">
    <source>
        <dbReference type="Google" id="ProtNLM"/>
    </source>
</evidence>
<dbReference type="Proteomes" id="UP000009885">
    <property type="component" value="Unassembled WGS sequence"/>
</dbReference>
<evidence type="ECO:0000313" key="2">
    <source>
        <dbReference type="Proteomes" id="UP000009885"/>
    </source>
</evidence>
<dbReference type="OrthoDB" id="6120799at2"/>
<dbReference type="Gene3D" id="3.40.30.10">
    <property type="entry name" value="Glutaredoxin"/>
    <property type="match status" value="1"/>
</dbReference>
<protein>
    <recommendedName>
        <fullName evidence="3">Thioredoxin</fullName>
    </recommendedName>
</protein>
<evidence type="ECO:0000313" key="1">
    <source>
        <dbReference type="EMBL" id="EKU45604.1"/>
    </source>
</evidence>
<proteinExistence type="predicted"/>
<organism evidence="1 2">
    <name type="scientific">Staphylococcus massiliensis S46</name>
    <dbReference type="NCBI Taxonomy" id="1229783"/>
    <lineage>
        <taxon>Bacteria</taxon>
        <taxon>Bacillati</taxon>
        <taxon>Bacillota</taxon>
        <taxon>Bacilli</taxon>
        <taxon>Bacillales</taxon>
        <taxon>Staphylococcaceae</taxon>
        <taxon>Staphylococcus</taxon>
    </lineage>
</organism>
<dbReference type="InterPro" id="IPR036249">
    <property type="entry name" value="Thioredoxin-like_sf"/>
</dbReference>
<sequence>MAKLEHYFEQAQPLDQYINNMTDHKDNLLSIYQSLELPDQDERLDQIKQGPIDKVLMISEDWCGDAMMNNAILKYIVEQTDIEAKVFKRDDDTDLIDQYLTNGKSRSIPIYIFLNKQYEQVAVWGPRAKQVQAFVDKTKASLPDQEDPSFQDKKKEMLAIFTQRFKTDSTFWKDVYESILDKIAK</sequence>
<name>K9AE47_9STAP</name>
<gene>
    <name evidence="1" type="ORF">C273_11021</name>
</gene>
<dbReference type="RefSeq" id="WP_009385033.1">
    <property type="nucleotide sequence ID" value="NZ_AMSQ01000027.1"/>
</dbReference>
<dbReference type="Pfam" id="PF14595">
    <property type="entry name" value="Thioredoxin_9"/>
    <property type="match status" value="1"/>
</dbReference>
<dbReference type="EMBL" id="AMSQ01000027">
    <property type="protein sequence ID" value="EKU45604.1"/>
    <property type="molecule type" value="Genomic_DNA"/>
</dbReference>
<dbReference type="SUPFAM" id="SSF52833">
    <property type="entry name" value="Thioredoxin-like"/>
    <property type="match status" value="1"/>
</dbReference>